<proteinExistence type="inferred from homology"/>
<comment type="catalytic activity">
    <reaction evidence="1 7">
        <text>Thiol-dependent hydrolysis of ester, thioester, amide, peptide and isopeptide bonds formed by the C-terminal Gly of ubiquitin (a 76-residue protein attached to proteins as an intracellular targeting signal).</text>
        <dbReference type="EC" id="3.4.19.12"/>
    </reaction>
</comment>
<dbReference type="OrthoDB" id="292964at2759"/>
<evidence type="ECO:0000256" key="1">
    <source>
        <dbReference type="ARBA" id="ARBA00000707"/>
    </source>
</evidence>
<dbReference type="Gene3D" id="3.90.70.10">
    <property type="entry name" value="Cysteine proteinases"/>
    <property type="match status" value="1"/>
</dbReference>
<keyword evidence="6 7" id="KW-0788">Thiol protease</keyword>
<dbReference type="PANTHER" id="PTHR21646:SF24">
    <property type="entry name" value="UBIQUITIN CARBOXYL-TERMINAL HYDROLASE"/>
    <property type="match status" value="1"/>
</dbReference>
<evidence type="ECO:0000313" key="11">
    <source>
        <dbReference type="Proteomes" id="UP000253472"/>
    </source>
</evidence>
<dbReference type="GO" id="GO:0004843">
    <property type="term" value="F:cysteine-type deubiquitinase activity"/>
    <property type="evidence" value="ECO:0007669"/>
    <property type="project" value="UniProtKB-UniRule"/>
</dbReference>
<keyword evidence="5 7" id="KW-0378">Hydrolase</keyword>
<name>A0A367XS54_9ASCO</name>
<dbReference type="InterPro" id="IPR028889">
    <property type="entry name" value="USP"/>
</dbReference>
<protein>
    <recommendedName>
        <fullName evidence="7">Ubiquitin carboxyl-terminal hydrolase</fullName>
        <ecNumber evidence="7">3.4.19.12</ecNumber>
    </recommendedName>
</protein>
<evidence type="ECO:0000256" key="5">
    <source>
        <dbReference type="ARBA" id="ARBA00022801"/>
    </source>
</evidence>
<reference evidence="10 11" key="1">
    <citation type="submission" date="2018-06" db="EMBL/GenBank/DDBJ databases">
        <title>Whole genome sequencing of Candida tropicalis (genome annotated by CSBL at Korea University).</title>
        <authorList>
            <person name="Ahn J."/>
        </authorList>
    </citation>
    <scope>NUCLEOTIDE SEQUENCE [LARGE SCALE GENOMIC DNA]</scope>
    <source>
        <strain evidence="10 11">ATCC 20962</strain>
    </source>
</reference>
<keyword evidence="3 7" id="KW-0645">Protease</keyword>
<dbReference type="PROSITE" id="PS50235">
    <property type="entry name" value="USP_3"/>
    <property type="match status" value="1"/>
</dbReference>
<dbReference type="PROSITE" id="PS00972">
    <property type="entry name" value="USP_1"/>
    <property type="match status" value="1"/>
</dbReference>
<feature type="compositionally biased region" description="Pro residues" evidence="8">
    <location>
        <begin position="259"/>
        <end position="273"/>
    </location>
</feature>
<dbReference type="InterPro" id="IPR001394">
    <property type="entry name" value="Peptidase_C19_UCH"/>
</dbReference>
<dbReference type="EMBL" id="QLNQ01000029">
    <property type="protein sequence ID" value="RCK56040.1"/>
    <property type="molecule type" value="Genomic_DNA"/>
</dbReference>
<evidence type="ECO:0000256" key="8">
    <source>
        <dbReference type="SAM" id="MobiDB-lite"/>
    </source>
</evidence>
<evidence type="ECO:0000259" key="9">
    <source>
        <dbReference type="PROSITE" id="PS50235"/>
    </source>
</evidence>
<dbReference type="EC" id="3.4.19.12" evidence="7"/>
<dbReference type="InterPro" id="IPR050185">
    <property type="entry name" value="Ub_carboxyl-term_hydrolase"/>
</dbReference>
<evidence type="ECO:0000256" key="7">
    <source>
        <dbReference type="RuleBase" id="RU366025"/>
    </source>
</evidence>
<dbReference type="Pfam" id="PF00443">
    <property type="entry name" value="UCH"/>
    <property type="match status" value="1"/>
</dbReference>
<comment type="similarity">
    <text evidence="2 7">Belongs to the peptidase C19 family.</text>
</comment>
<sequence>MHHFKGFDEFIANNETDFIIYLNIFAFYNTDVYFSNGSYSVFANGLRNFMKDYLVRNNILSFDINELFTWLHDYISYLKEKDMTGVAPTDNYDNGSISASSSSSSFSFIETYKTPDLQSEEEFKIRYPSVNNYKTLVSTAPPPPEVRPPIPTQVPPMPLLKDLPPLPAPNSARGQIPLPLSLPLHCHPYCLHHDNDINSHHHHHPPPPPPSSSQPPIPILSPPHRSTTTEYPVNPSLIPTIDSTKSPYPLQDEIDSPTVSPPSLSPTPVPVPPEESKYFKPKSYGRPKREVPDGYLRPTDYTTAKIHGTNGHGPDSYPQQQYQNQNYQMQPFQPQQPLPYQPQQAPHYIQPFPYQHHSPPMQQPVYYYNGGPTPGPGPGPLVPQNSAYSHIPPHVMQQPDQLRHKKHNLLKDYAVCGLRNFGSSCYINSTIQLLFGIYDFKLIFNRGYQKHVKAMKYLKILAKPNSHVKDSVLLSEATSGLLKTFQNNGGVSVSPTKFIRVTSLLKPDFNIPHEQQDAQEFLLFLLDRLHDEMADKSPETYDPEEALRKWKINLTLETKDKYLKWCQSLHEHEGTSPITDLFQGHLQNKLKCNKCGYESISYSPFTILSLPIPANNKREVNLSDCLGYYIQDEVLSGENAWHCPKCNGEVPTLDNHPVFETKRSGLFKLGGKKKQQQNNQKNLKNEVNSISTKSVNFVKLPTILIIQLGLFNFTDKLNTQIRYPLVLRFNNDGHQIVYKLSGLINHFGSLKSGHYTALVNKSNVNEKSRNMDNLNQPFWCLFDDENVRPNVANGHVNTPYEEVVSLDAYVLCYERIDV</sequence>
<dbReference type="Proteomes" id="UP000253472">
    <property type="component" value="Unassembled WGS sequence"/>
</dbReference>
<feature type="region of interest" description="Disordered" evidence="8">
    <location>
        <begin position="197"/>
        <end position="315"/>
    </location>
</feature>
<evidence type="ECO:0000256" key="2">
    <source>
        <dbReference type="ARBA" id="ARBA00009085"/>
    </source>
</evidence>
<feature type="compositionally biased region" description="Pro residues" evidence="8">
    <location>
        <begin position="206"/>
        <end position="221"/>
    </location>
</feature>
<feature type="domain" description="USP" evidence="9">
    <location>
        <begin position="416"/>
        <end position="816"/>
    </location>
</feature>
<dbReference type="SUPFAM" id="SSF54001">
    <property type="entry name" value="Cysteine proteinases"/>
    <property type="match status" value="1"/>
</dbReference>
<dbReference type="GO" id="GO:0016579">
    <property type="term" value="P:protein deubiquitination"/>
    <property type="evidence" value="ECO:0007669"/>
    <property type="project" value="InterPro"/>
</dbReference>
<dbReference type="PROSITE" id="PS00973">
    <property type="entry name" value="USP_2"/>
    <property type="match status" value="1"/>
</dbReference>
<gene>
    <name evidence="10" type="primary">UBP7</name>
    <name evidence="10" type="ORF">Cantr_05842</name>
</gene>
<organism evidence="10 11">
    <name type="scientific">Candida viswanathii</name>
    <dbReference type="NCBI Taxonomy" id="5486"/>
    <lineage>
        <taxon>Eukaryota</taxon>
        <taxon>Fungi</taxon>
        <taxon>Dikarya</taxon>
        <taxon>Ascomycota</taxon>
        <taxon>Saccharomycotina</taxon>
        <taxon>Pichiomycetes</taxon>
        <taxon>Debaryomycetaceae</taxon>
        <taxon>Candida/Lodderomyces clade</taxon>
        <taxon>Candida</taxon>
    </lineage>
</organism>
<keyword evidence="11" id="KW-1185">Reference proteome</keyword>
<dbReference type="GO" id="GO:0006508">
    <property type="term" value="P:proteolysis"/>
    <property type="evidence" value="ECO:0007669"/>
    <property type="project" value="UniProtKB-KW"/>
</dbReference>
<dbReference type="PANTHER" id="PTHR21646">
    <property type="entry name" value="UBIQUITIN CARBOXYL-TERMINAL HYDROLASE"/>
    <property type="match status" value="1"/>
</dbReference>
<comment type="caution">
    <text evidence="10">The sequence shown here is derived from an EMBL/GenBank/DDBJ whole genome shotgun (WGS) entry which is preliminary data.</text>
</comment>
<dbReference type="AlphaFoldDB" id="A0A367XS54"/>
<evidence type="ECO:0000313" key="10">
    <source>
        <dbReference type="EMBL" id="RCK56040.1"/>
    </source>
</evidence>
<dbReference type="InterPro" id="IPR038765">
    <property type="entry name" value="Papain-like_cys_pep_sf"/>
</dbReference>
<evidence type="ECO:0000256" key="6">
    <source>
        <dbReference type="ARBA" id="ARBA00022807"/>
    </source>
</evidence>
<accession>A0A367XS54</accession>
<keyword evidence="4 7" id="KW-0833">Ubl conjugation pathway</keyword>
<dbReference type="InterPro" id="IPR018200">
    <property type="entry name" value="USP_CS"/>
</dbReference>
<dbReference type="STRING" id="5486.A0A367XS54"/>
<evidence type="ECO:0000256" key="3">
    <source>
        <dbReference type="ARBA" id="ARBA00022670"/>
    </source>
</evidence>
<evidence type="ECO:0000256" key="4">
    <source>
        <dbReference type="ARBA" id="ARBA00022786"/>
    </source>
</evidence>